<protein>
    <submittedName>
        <fullName evidence="2">Uncharacterized protein</fullName>
    </submittedName>
</protein>
<dbReference type="AlphaFoldDB" id="F4S0F4"/>
<gene>
    <name evidence="2" type="ORF">MELLADRAFT_110628</name>
</gene>
<dbReference type="GeneID" id="18924137"/>
<dbReference type="HOGENOM" id="CLU_1046143_0_0_1"/>
<proteinExistence type="predicted"/>
<evidence type="ECO:0000256" key="1">
    <source>
        <dbReference type="SAM" id="MobiDB-lite"/>
    </source>
</evidence>
<evidence type="ECO:0000313" key="2">
    <source>
        <dbReference type="EMBL" id="EGG01875.1"/>
    </source>
</evidence>
<feature type="region of interest" description="Disordered" evidence="1">
    <location>
        <begin position="143"/>
        <end position="165"/>
    </location>
</feature>
<dbReference type="RefSeq" id="XP_007414975.1">
    <property type="nucleotide sequence ID" value="XM_007414913.1"/>
</dbReference>
<organism evidence="3">
    <name type="scientific">Melampsora larici-populina (strain 98AG31 / pathotype 3-4-7)</name>
    <name type="common">Poplar leaf rust fungus</name>
    <dbReference type="NCBI Taxonomy" id="747676"/>
    <lineage>
        <taxon>Eukaryota</taxon>
        <taxon>Fungi</taxon>
        <taxon>Dikarya</taxon>
        <taxon>Basidiomycota</taxon>
        <taxon>Pucciniomycotina</taxon>
        <taxon>Pucciniomycetes</taxon>
        <taxon>Pucciniales</taxon>
        <taxon>Melampsoraceae</taxon>
        <taxon>Melampsora</taxon>
    </lineage>
</organism>
<dbReference type="KEGG" id="mlr:MELLADRAFT_110628"/>
<dbReference type="EMBL" id="GL883135">
    <property type="protein sequence ID" value="EGG01875.1"/>
    <property type="molecule type" value="Genomic_DNA"/>
</dbReference>
<accession>F4S0F4</accession>
<dbReference type="InParanoid" id="F4S0F4"/>
<dbReference type="Proteomes" id="UP000001072">
    <property type="component" value="Unassembled WGS sequence"/>
</dbReference>
<reference evidence="3" key="1">
    <citation type="journal article" date="2011" name="Proc. Natl. Acad. Sci. U.S.A.">
        <title>Obligate biotrophy features unraveled by the genomic analysis of rust fungi.</title>
        <authorList>
            <person name="Duplessis S."/>
            <person name="Cuomo C.A."/>
            <person name="Lin Y.-C."/>
            <person name="Aerts A."/>
            <person name="Tisserant E."/>
            <person name="Veneault-Fourrey C."/>
            <person name="Joly D.L."/>
            <person name="Hacquard S."/>
            <person name="Amselem J."/>
            <person name="Cantarel B.L."/>
            <person name="Chiu R."/>
            <person name="Coutinho P.M."/>
            <person name="Feau N."/>
            <person name="Field M."/>
            <person name="Frey P."/>
            <person name="Gelhaye E."/>
            <person name="Goldberg J."/>
            <person name="Grabherr M.G."/>
            <person name="Kodira C.D."/>
            <person name="Kohler A."/>
            <person name="Kuees U."/>
            <person name="Lindquist E.A."/>
            <person name="Lucas S.M."/>
            <person name="Mago R."/>
            <person name="Mauceli E."/>
            <person name="Morin E."/>
            <person name="Murat C."/>
            <person name="Pangilinan J.L."/>
            <person name="Park R."/>
            <person name="Pearson M."/>
            <person name="Quesneville H."/>
            <person name="Rouhier N."/>
            <person name="Sakthikumar S."/>
            <person name="Salamov A.A."/>
            <person name="Schmutz J."/>
            <person name="Selles B."/>
            <person name="Shapiro H."/>
            <person name="Tanguay P."/>
            <person name="Tuskan G.A."/>
            <person name="Henrissat B."/>
            <person name="Van de Peer Y."/>
            <person name="Rouze P."/>
            <person name="Ellis J.G."/>
            <person name="Dodds P.N."/>
            <person name="Schein J.E."/>
            <person name="Zhong S."/>
            <person name="Hamelin R.C."/>
            <person name="Grigoriev I.V."/>
            <person name="Szabo L.J."/>
            <person name="Martin F."/>
        </authorList>
    </citation>
    <scope>NUCLEOTIDE SEQUENCE [LARGE SCALE GENOMIC DNA]</scope>
    <source>
        <strain evidence="3">98AG31 / pathotype 3-4-7</strain>
    </source>
</reference>
<name>F4S0F4_MELLP</name>
<keyword evidence="3" id="KW-1185">Reference proteome</keyword>
<dbReference type="VEuPathDB" id="FungiDB:MELLADRAFT_110628"/>
<sequence length="266" mass="28877">MCGLCSVKQARCHPAHGEYPGFPAYGIPGASTSKHKTAHPWPLTDDSFILRIRKDRHAGSSKSGQLSAFTTPEIQHKESISSNATSQHIESAGISMHTPTPNLSVQSRLGSAFTTPDNKHQQPGSEEDALDIAVESVESKSTHINTPASNVSGPSKSVQFSGLATTPSNQHKNIVSKNALKTIIENVEPEGMPIHRPAQNFSGSSSSGQRSGCTTLGTQHMHTELVYKQQKSVVDVNHVRKTHRGRQREIHESKKFSSLCARCWSI</sequence>
<evidence type="ECO:0000313" key="3">
    <source>
        <dbReference type="Proteomes" id="UP000001072"/>
    </source>
</evidence>